<protein>
    <submittedName>
        <fullName evidence="1">Uncharacterized protein</fullName>
    </submittedName>
</protein>
<sequence length="83" mass="8989">MNQTGLAEFAIEFSAQNQAAAQKDIDSQLAGLAVEGIAQTFRESFWMVLALKVQVMAQPNVPAMLKVFNSSADVLMAQVQARC</sequence>
<dbReference type="AlphaFoldDB" id="A0A699ZXL4"/>
<evidence type="ECO:0000313" key="1">
    <source>
        <dbReference type="EMBL" id="GFH24379.1"/>
    </source>
</evidence>
<feature type="non-terminal residue" evidence="1">
    <location>
        <position position="1"/>
    </location>
</feature>
<reference evidence="1 2" key="1">
    <citation type="submission" date="2020-02" db="EMBL/GenBank/DDBJ databases">
        <title>Draft genome sequence of Haematococcus lacustris strain NIES-144.</title>
        <authorList>
            <person name="Morimoto D."/>
            <person name="Nakagawa S."/>
            <person name="Yoshida T."/>
            <person name="Sawayama S."/>
        </authorList>
    </citation>
    <scope>NUCLEOTIDE SEQUENCE [LARGE SCALE GENOMIC DNA]</scope>
    <source>
        <strain evidence="1 2">NIES-144</strain>
    </source>
</reference>
<comment type="caution">
    <text evidence="1">The sequence shown here is derived from an EMBL/GenBank/DDBJ whole genome shotgun (WGS) entry which is preliminary data.</text>
</comment>
<keyword evidence="2" id="KW-1185">Reference proteome</keyword>
<proteinExistence type="predicted"/>
<dbReference type="EMBL" id="BLLF01002521">
    <property type="protein sequence ID" value="GFH24379.1"/>
    <property type="molecule type" value="Genomic_DNA"/>
</dbReference>
<evidence type="ECO:0000313" key="2">
    <source>
        <dbReference type="Proteomes" id="UP000485058"/>
    </source>
</evidence>
<organism evidence="1 2">
    <name type="scientific">Haematococcus lacustris</name>
    <name type="common">Green alga</name>
    <name type="synonym">Haematococcus pluvialis</name>
    <dbReference type="NCBI Taxonomy" id="44745"/>
    <lineage>
        <taxon>Eukaryota</taxon>
        <taxon>Viridiplantae</taxon>
        <taxon>Chlorophyta</taxon>
        <taxon>core chlorophytes</taxon>
        <taxon>Chlorophyceae</taxon>
        <taxon>CS clade</taxon>
        <taxon>Chlamydomonadales</taxon>
        <taxon>Haematococcaceae</taxon>
        <taxon>Haematococcus</taxon>
    </lineage>
</organism>
<name>A0A699ZXL4_HAELA</name>
<gene>
    <name evidence="1" type="ORF">HaLaN_22166</name>
</gene>
<accession>A0A699ZXL4</accession>
<feature type="non-terminal residue" evidence="1">
    <location>
        <position position="83"/>
    </location>
</feature>
<dbReference type="Proteomes" id="UP000485058">
    <property type="component" value="Unassembled WGS sequence"/>
</dbReference>